<dbReference type="InterPro" id="IPR000515">
    <property type="entry name" value="MetI-like"/>
</dbReference>
<comment type="subcellular location">
    <subcellularLocation>
        <location evidence="1 9">Cell membrane</location>
        <topology evidence="1 9">Multi-pass membrane protein</topology>
    </subcellularLocation>
</comment>
<accession>A0ABR4XI47</accession>
<organism evidence="12 13">
    <name type="scientific">Knoellia flava TL1</name>
    <dbReference type="NCBI Taxonomy" id="1385518"/>
    <lineage>
        <taxon>Bacteria</taxon>
        <taxon>Bacillati</taxon>
        <taxon>Actinomycetota</taxon>
        <taxon>Actinomycetes</taxon>
        <taxon>Micrococcales</taxon>
        <taxon>Intrasporangiaceae</taxon>
        <taxon>Knoellia</taxon>
    </lineage>
</organism>
<dbReference type="SUPFAM" id="SSF161098">
    <property type="entry name" value="MetI-like"/>
    <property type="match status" value="1"/>
</dbReference>
<evidence type="ECO:0000256" key="2">
    <source>
        <dbReference type="ARBA" id="ARBA00007069"/>
    </source>
</evidence>
<feature type="transmembrane region" description="Helical" evidence="9">
    <location>
        <begin position="93"/>
        <end position="115"/>
    </location>
</feature>
<comment type="caution">
    <text evidence="10">Lacks conserved residue(s) required for the propagation of feature annotation.</text>
</comment>
<keyword evidence="7 9" id="KW-1133">Transmembrane helix</keyword>
<evidence type="ECO:0000256" key="3">
    <source>
        <dbReference type="ARBA" id="ARBA00022448"/>
    </source>
</evidence>
<evidence type="ECO:0000256" key="4">
    <source>
        <dbReference type="ARBA" id="ARBA00022475"/>
    </source>
</evidence>
<evidence type="ECO:0000256" key="8">
    <source>
        <dbReference type="ARBA" id="ARBA00023136"/>
    </source>
</evidence>
<evidence type="ECO:0000256" key="5">
    <source>
        <dbReference type="ARBA" id="ARBA00022505"/>
    </source>
</evidence>
<dbReference type="NCBIfam" id="TIGR02141">
    <property type="entry name" value="modB_ABC"/>
    <property type="match status" value="1"/>
</dbReference>
<keyword evidence="13" id="KW-1185">Reference proteome</keyword>
<dbReference type="InterPro" id="IPR035906">
    <property type="entry name" value="MetI-like_sf"/>
</dbReference>
<dbReference type="InterPro" id="IPR006469">
    <property type="entry name" value="NifC_ABC_porter"/>
</dbReference>
<dbReference type="CDD" id="cd06261">
    <property type="entry name" value="TM_PBP2"/>
    <property type="match status" value="1"/>
</dbReference>
<comment type="similarity">
    <text evidence="2 10">Belongs to the binding-protein-dependent transport system permease family. CysTW subfamily.</text>
</comment>
<evidence type="ECO:0000259" key="11">
    <source>
        <dbReference type="PROSITE" id="PS50928"/>
    </source>
</evidence>
<feature type="domain" description="ABC transmembrane type-1" evidence="11">
    <location>
        <begin position="55"/>
        <end position="257"/>
    </location>
</feature>
<reference evidence="12 13" key="1">
    <citation type="submission" date="2013-08" db="EMBL/GenBank/DDBJ databases">
        <title>The genome sequence of Knoellia flava.</title>
        <authorList>
            <person name="Zhu W."/>
            <person name="Wang G."/>
        </authorList>
    </citation>
    <scope>NUCLEOTIDE SEQUENCE [LARGE SCALE GENOMIC DNA]</scope>
    <source>
        <strain evidence="12 13">TL1</strain>
    </source>
</reference>
<evidence type="ECO:0000256" key="7">
    <source>
        <dbReference type="ARBA" id="ARBA00022989"/>
    </source>
</evidence>
<dbReference type="NCBIfam" id="TIGR01581">
    <property type="entry name" value="Mo_ABC_porter"/>
    <property type="match status" value="1"/>
</dbReference>
<evidence type="ECO:0000256" key="10">
    <source>
        <dbReference type="RuleBase" id="RU365097"/>
    </source>
</evidence>
<evidence type="ECO:0000256" key="9">
    <source>
        <dbReference type="RuleBase" id="RU363032"/>
    </source>
</evidence>
<comment type="function">
    <text evidence="10">Part of the binding-protein-dependent transport system for molybdenum; probably responsible for the translocation of the substrate across the membrane.</text>
</comment>
<evidence type="ECO:0000256" key="6">
    <source>
        <dbReference type="ARBA" id="ARBA00022692"/>
    </source>
</evidence>
<feature type="transmembrane region" description="Helical" evidence="9">
    <location>
        <begin position="127"/>
        <end position="154"/>
    </location>
</feature>
<sequence>MTGRSVTSLALPRWLLVPAALGTLFVGLPVVAMALSVDWGSFGSLVTSDASTDALLLSLRTAAVSTMLCLLLGIPLAVVLARTSGTAATLLRSVVLVPLVIPPVVGGIALLQAFGRRGLLGSTLEVAGLQVAFSTTAVVIAQTFVAMPFLVLSLEGALRTAGTRFEEVAATLGAAPTTVFRRVTLPLALPGLVSGTILAFARCLGEFGATITFAGSLQGTTRTLPLEIYLQRESDPRAAVALSLVLVAVAVLVIGLTRARREPVGGVVS</sequence>
<proteinExistence type="inferred from homology"/>
<comment type="caution">
    <text evidence="12">The sequence shown here is derived from an EMBL/GenBank/DDBJ whole genome shotgun (WGS) entry which is preliminary data.</text>
</comment>
<dbReference type="Proteomes" id="UP000029990">
    <property type="component" value="Unassembled WGS sequence"/>
</dbReference>
<keyword evidence="5 10" id="KW-0500">Molybdenum</keyword>
<keyword evidence="6 9" id="KW-0812">Transmembrane</keyword>
<protein>
    <recommendedName>
        <fullName evidence="10">Molybdenum transport system permease</fullName>
    </recommendedName>
</protein>
<dbReference type="Pfam" id="PF00528">
    <property type="entry name" value="BPD_transp_1"/>
    <property type="match status" value="1"/>
</dbReference>
<feature type="transmembrane region" description="Helical" evidence="9">
    <location>
        <begin position="238"/>
        <end position="259"/>
    </location>
</feature>
<dbReference type="PANTHER" id="PTHR30183">
    <property type="entry name" value="MOLYBDENUM TRANSPORT SYSTEM PERMEASE PROTEIN MODB"/>
    <property type="match status" value="1"/>
</dbReference>
<keyword evidence="3 9" id="KW-0813">Transport</keyword>
<evidence type="ECO:0000313" key="13">
    <source>
        <dbReference type="Proteomes" id="UP000029990"/>
    </source>
</evidence>
<evidence type="ECO:0000313" key="12">
    <source>
        <dbReference type="EMBL" id="KGN34066.1"/>
    </source>
</evidence>
<dbReference type="Gene3D" id="1.10.3720.10">
    <property type="entry name" value="MetI-like"/>
    <property type="match status" value="1"/>
</dbReference>
<keyword evidence="8 9" id="KW-0472">Membrane</keyword>
<dbReference type="PANTHER" id="PTHR30183:SF3">
    <property type="entry name" value="MOLYBDENUM TRANSPORT SYSTEM PERMEASE PROTEIN MODB"/>
    <property type="match status" value="1"/>
</dbReference>
<dbReference type="EMBL" id="AVPI01000011">
    <property type="protein sequence ID" value="KGN34066.1"/>
    <property type="molecule type" value="Genomic_DNA"/>
</dbReference>
<name>A0ABR4XI47_9MICO</name>
<keyword evidence="4 10" id="KW-1003">Cell membrane</keyword>
<dbReference type="PROSITE" id="PS50928">
    <property type="entry name" value="ABC_TM1"/>
    <property type="match status" value="1"/>
</dbReference>
<evidence type="ECO:0000256" key="1">
    <source>
        <dbReference type="ARBA" id="ARBA00004651"/>
    </source>
</evidence>
<dbReference type="InterPro" id="IPR011867">
    <property type="entry name" value="ModB_ABC"/>
</dbReference>
<gene>
    <name evidence="12" type="ORF">N798_05325</name>
</gene>
<feature type="transmembrane region" description="Helical" evidence="9">
    <location>
        <begin position="58"/>
        <end position="81"/>
    </location>
</feature>